<dbReference type="EMBL" id="UAUX01000002">
    <property type="protein sequence ID" value="SPZ96752.1"/>
    <property type="molecule type" value="Genomic_DNA"/>
</dbReference>
<evidence type="ECO:0000256" key="1">
    <source>
        <dbReference type="ARBA" id="ARBA00022723"/>
    </source>
</evidence>
<dbReference type="GO" id="GO:0019556">
    <property type="term" value="P:L-histidine catabolic process to glutamate and formamide"/>
    <property type="evidence" value="ECO:0007669"/>
    <property type="project" value="UniProtKB-UniRule"/>
</dbReference>
<keyword evidence="4 5" id="KW-0464">Manganese</keyword>
<dbReference type="CDD" id="cd09988">
    <property type="entry name" value="Formimidoylglutamase"/>
    <property type="match status" value="1"/>
</dbReference>
<comment type="function">
    <text evidence="5">Catalyzes the conversion of N-formimidoyl-L-glutamate to L-glutamate and formamide.</text>
</comment>
<feature type="binding site" evidence="5">
    <location>
        <position position="167"/>
    </location>
    <ligand>
        <name>Mn(2+)</name>
        <dbReference type="ChEBI" id="CHEBI:29035"/>
        <label>2</label>
    </ligand>
</feature>
<organism evidence="9 10">
    <name type="scientific">Staphylococcus aureus</name>
    <dbReference type="NCBI Taxonomy" id="1280"/>
    <lineage>
        <taxon>Bacteria</taxon>
        <taxon>Bacillati</taxon>
        <taxon>Bacillota</taxon>
        <taxon>Bacilli</taxon>
        <taxon>Bacillales</taxon>
        <taxon>Staphylococcaceae</taxon>
        <taxon>Staphylococcus</taxon>
    </lineage>
</organism>
<evidence type="ECO:0000256" key="4">
    <source>
        <dbReference type="ARBA" id="ARBA00023211"/>
    </source>
</evidence>
<reference evidence="9 10" key="1">
    <citation type="submission" date="2018-06" db="EMBL/GenBank/DDBJ databases">
        <authorList>
            <consortium name="Pathogen Informatics"/>
            <person name="Doyle S."/>
        </authorList>
    </citation>
    <scope>NUCLEOTIDE SEQUENCE [LARGE SCALE GENOMIC DNA]</scope>
    <source>
        <strain evidence="9 10">NCTC7878</strain>
    </source>
</reference>
<name>A0A2X2JRV3_STAAU</name>
<gene>
    <name evidence="5 9" type="primary">hutG</name>
    <name evidence="9" type="ORF">NCTC7878_00210</name>
</gene>
<feature type="binding site" evidence="5 7">
    <location>
        <position position="171"/>
    </location>
    <ligand>
        <name>Mn(2+)</name>
        <dbReference type="ChEBI" id="CHEBI:29035"/>
        <label>1</label>
    </ligand>
</feature>
<dbReference type="NCBIfam" id="TIGR01227">
    <property type="entry name" value="hutG"/>
    <property type="match status" value="1"/>
</dbReference>
<comment type="pathway">
    <text evidence="5">Amino-acid degradation; L-histidine degradation into L-glutamate; L-glutamate from N-formimidoyl-L-glutamate (hydrolase route): step 1/1.</text>
</comment>
<evidence type="ECO:0000256" key="2">
    <source>
        <dbReference type="ARBA" id="ARBA00022801"/>
    </source>
</evidence>
<dbReference type="SUPFAM" id="SSF52768">
    <property type="entry name" value="Arginase/deacetylase"/>
    <property type="match status" value="1"/>
</dbReference>
<dbReference type="GO" id="GO:0033389">
    <property type="term" value="P:putrescine biosynthetic process from arginine, via agmatine"/>
    <property type="evidence" value="ECO:0007669"/>
    <property type="project" value="TreeGrafter"/>
</dbReference>
<dbReference type="GO" id="GO:0030145">
    <property type="term" value="F:manganese ion binding"/>
    <property type="evidence" value="ECO:0007669"/>
    <property type="project" value="UniProtKB-UniRule"/>
</dbReference>
<feature type="binding site" evidence="5 7">
    <location>
        <position position="167"/>
    </location>
    <ligand>
        <name>Mn(2+)</name>
        <dbReference type="ChEBI" id="CHEBI:29035"/>
        <label>1</label>
    </ligand>
</feature>
<keyword evidence="2 5" id="KW-0378">Hydrolase</keyword>
<dbReference type="PIRSF" id="PIRSF036979">
    <property type="entry name" value="Arginase"/>
    <property type="match status" value="1"/>
</dbReference>
<dbReference type="InterPro" id="IPR023696">
    <property type="entry name" value="Ureohydrolase_dom_sf"/>
</dbReference>
<dbReference type="GO" id="GO:0019557">
    <property type="term" value="P:L-histidine catabolic process to glutamate and formate"/>
    <property type="evidence" value="ECO:0007669"/>
    <property type="project" value="UniProtKB-UniPathway"/>
</dbReference>
<dbReference type="PANTHER" id="PTHR11358">
    <property type="entry name" value="ARGINASE/AGMATINASE"/>
    <property type="match status" value="1"/>
</dbReference>
<dbReference type="GO" id="GO:0008783">
    <property type="term" value="F:agmatinase activity"/>
    <property type="evidence" value="ECO:0007669"/>
    <property type="project" value="TreeGrafter"/>
</dbReference>
<evidence type="ECO:0000256" key="6">
    <source>
        <dbReference type="NCBIfam" id="TIGR01227"/>
    </source>
</evidence>
<dbReference type="PANTHER" id="PTHR11358:SF35">
    <property type="entry name" value="FORMIMIDOYLGLUTAMASE"/>
    <property type="match status" value="1"/>
</dbReference>
<protein>
    <recommendedName>
        <fullName evidence="5 6">Formimidoylglutamase</fullName>
        <ecNumber evidence="5 6">3.5.3.8</ecNumber>
    </recommendedName>
    <alternativeName>
        <fullName evidence="5">Formiminoglutamase</fullName>
    </alternativeName>
    <alternativeName>
        <fullName evidence="5">Formiminoglutamate hydrolase</fullName>
    </alternativeName>
</protein>
<sequence>MLKSHINKRGKCCVQASEPNLWTGRLDSETDPKKFRHFQTVTFEDLSKLEKSSTPSGVGILGYAVDKGVALNKGRIGAKEGPDAIKQAFAGLPDLNQCETLVDYGNVYHDHEELIDTQKEFATLAAKSIVNHRQTFLLGGGHDIAYAQYLATRKVYPTQSIGVINIDAHFDTRAEQQSTSGTSFRQILEEDENTGYLVLGIAQGGNTQSLFDYAKEKKIDYVFADELLSHVSPTIKDMIERFIHEHDVIMFTICMDVIDSAFAPGVSAPAVLGLYPHTVLELAKRIIPSDKVSSVSIAEMNPTYDADNRTAKLVANLVHHFLK</sequence>
<dbReference type="HAMAP" id="MF_00737">
    <property type="entry name" value="Formimidoylglutam"/>
    <property type="match status" value="1"/>
</dbReference>
<comment type="catalytic activity">
    <reaction evidence="5">
        <text>N-formimidoyl-L-glutamate + H2O = formamide + L-glutamate</text>
        <dbReference type="Rhea" id="RHEA:22492"/>
        <dbReference type="ChEBI" id="CHEBI:15377"/>
        <dbReference type="ChEBI" id="CHEBI:16397"/>
        <dbReference type="ChEBI" id="CHEBI:29985"/>
        <dbReference type="ChEBI" id="CHEBI:58928"/>
        <dbReference type="EC" id="3.5.3.8"/>
    </reaction>
</comment>
<dbReference type="GO" id="GO:0050415">
    <property type="term" value="F:formimidoylglutamase activity"/>
    <property type="evidence" value="ECO:0007669"/>
    <property type="project" value="UniProtKB-UniRule"/>
</dbReference>
<evidence type="ECO:0000256" key="5">
    <source>
        <dbReference type="HAMAP-Rule" id="MF_00737"/>
    </source>
</evidence>
<evidence type="ECO:0000256" key="8">
    <source>
        <dbReference type="PROSITE-ProRule" id="PRU00742"/>
    </source>
</evidence>
<feature type="binding site" evidence="5">
    <location>
        <position position="256"/>
    </location>
    <ligand>
        <name>Mn(2+)</name>
        <dbReference type="ChEBI" id="CHEBI:29035"/>
        <label>2</label>
    </ligand>
</feature>
<feature type="binding site" evidence="7">
    <location>
        <position position="256"/>
    </location>
    <ligand>
        <name>Mn(2+)</name>
        <dbReference type="ChEBI" id="CHEBI:29035"/>
        <label>1</label>
    </ligand>
</feature>
<comment type="cofactor">
    <cofactor evidence="5 7">
        <name>Mn(2+)</name>
        <dbReference type="ChEBI" id="CHEBI:29035"/>
    </cofactor>
    <text evidence="5 7">Binds 2 manganese ions per subunit.</text>
</comment>
<evidence type="ECO:0000256" key="7">
    <source>
        <dbReference type="PIRSR" id="PIRSR036979-1"/>
    </source>
</evidence>
<accession>A0A2X2JRV3</accession>
<dbReference type="EC" id="3.5.3.8" evidence="5 6"/>
<evidence type="ECO:0000313" key="9">
    <source>
        <dbReference type="EMBL" id="SPZ96752.1"/>
    </source>
</evidence>
<comment type="similarity">
    <text evidence="5 8">Belongs to the arginase family.</text>
</comment>
<dbReference type="InterPro" id="IPR005923">
    <property type="entry name" value="HutG"/>
</dbReference>
<feature type="binding site" evidence="5">
    <location>
        <position position="169"/>
    </location>
    <ligand>
        <name>Mn(2+)</name>
        <dbReference type="ChEBI" id="CHEBI:29035"/>
        <label>2</label>
    </ligand>
</feature>
<proteinExistence type="inferred from homology"/>
<feature type="binding site" evidence="5 7">
    <location>
        <position position="142"/>
    </location>
    <ligand>
        <name>Mn(2+)</name>
        <dbReference type="ChEBI" id="CHEBI:29035"/>
        <label>1</label>
    </ligand>
</feature>
<feature type="binding site" evidence="5">
    <location>
        <position position="254"/>
    </location>
    <ligand>
        <name>Mn(2+)</name>
        <dbReference type="ChEBI" id="CHEBI:29035"/>
        <label>2</label>
    </ligand>
</feature>
<dbReference type="UniPathway" id="UPA00379">
    <property type="reaction ID" value="UER00552"/>
</dbReference>
<dbReference type="Gene3D" id="3.40.800.10">
    <property type="entry name" value="Ureohydrolase domain"/>
    <property type="match status" value="1"/>
</dbReference>
<dbReference type="AlphaFoldDB" id="A0A2X2JRV3"/>
<feature type="binding site" evidence="7">
    <location>
        <position position="169"/>
    </location>
    <ligand>
        <name>Mn(2+)</name>
        <dbReference type="ChEBI" id="CHEBI:29035"/>
        <label>1</label>
    </ligand>
</feature>
<evidence type="ECO:0000313" key="10">
    <source>
        <dbReference type="Proteomes" id="UP000249913"/>
    </source>
</evidence>
<keyword evidence="1 5" id="KW-0479">Metal-binding</keyword>
<keyword evidence="3 5" id="KW-0369">Histidine metabolism</keyword>
<feature type="binding site" evidence="5 7">
    <location>
        <position position="254"/>
    </location>
    <ligand>
        <name>Mn(2+)</name>
        <dbReference type="ChEBI" id="CHEBI:29035"/>
        <label>1</label>
    </ligand>
</feature>
<dbReference type="PROSITE" id="PS51409">
    <property type="entry name" value="ARGINASE_2"/>
    <property type="match status" value="1"/>
</dbReference>
<evidence type="ECO:0000256" key="3">
    <source>
        <dbReference type="ARBA" id="ARBA00022808"/>
    </source>
</evidence>
<dbReference type="Pfam" id="PF00491">
    <property type="entry name" value="Arginase"/>
    <property type="match status" value="1"/>
</dbReference>
<dbReference type="Proteomes" id="UP000249913">
    <property type="component" value="Unassembled WGS sequence"/>
</dbReference>
<dbReference type="InterPro" id="IPR006035">
    <property type="entry name" value="Ureohydrolase"/>
</dbReference>